<dbReference type="SUPFAM" id="SSF48452">
    <property type="entry name" value="TPR-like"/>
    <property type="match status" value="1"/>
</dbReference>
<gene>
    <name evidence="5" type="ORF">C1O66_02375</name>
</gene>
<dbReference type="Gene3D" id="1.25.40.10">
    <property type="entry name" value="Tetratricopeptide repeat domain"/>
    <property type="match status" value="1"/>
</dbReference>
<evidence type="ECO:0000256" key="2">
    <source>
        <dbReference type="ARBA" id="ARBA00012438"/>
    </source>
</evidence>
<reference evidence="5 6" key="1">
    <citation type="submission" date="2018-01" db="EMBL/GenBank/DDBJ databases">
        <title>Draft genome sequence of Paucibacter aquatile CR182 isolated from freshwater of the Nakdong River.</title>
        <authorList>
            <person name="Choi A."/>
            <person name="Chung E.J."/>
        </authorList>
    </citation>
    <scope>NUCLEOTIDE SEQUENCE [LARGE SCALE GENOMIC DNA]</scope>
    <source>
        <strain evidence="5 6">CR182</strain>
    </source>
</reference>
<dbReference type="Gene3D" id="1.10.287.130">
    <property type="match status" value="1"/>
</dbReference>
<evidence type="ECO:0000256" key="1">
    <source>
        <dbReference type="ARBA" id="ARBA00000085"/>
    </source>
</evidence>
<protein>
    <recommendedName>
        <fullName evidence="2">histidine kinase</fullName>
        <ecNumber evidence="2">2.7.13.3</ecNumber>
    </recommendedName>
</protein>
<comment type="catalytic activity">
    <reaction evidence="1">
        <text>ATP + protein L-histidine = ADP + protein N-phospho-L-histidine.</text>
        <dbReference type="EC" id="2.7.13.3"/>
    </reaction>
</comment>
<dbReference type="InterPro" id="IPR004358">
    <property type="entry name" value="Sig_transdc_His_kin-like_C"/>
</dbReference>
<proteinExistence type="predicted"/>
<dbReference type="SUPFAM" id="SSF47384">
    <property type="entry name" value="Homodimeric domain of signal transducing histidine kinase"/>
    <property type="match status" value="1"/>
</dbReference>
<dbReference type="Pfam" id="PF13181">
    <property type="entry name" value="TPR_8"/>
    <property type="match status" value="1"/>
</dbReference>
<dbReference type="Pfam" id="PF02518">
    <property type="entry name" value="HATPase_c"/>
    <property type="match status" value="1"/>
</dbReference>
<dbReference type="AlphaFoldDB" id="A0A2N8L3H2"/>
<dbReference type="InterPro" id="IPR003594">
    <property type="entry name" value="HATPase_dom"/>
</dbReference>
<dbReference type="Proteomes" id="UP000235916">
    <property type="component" value="Unassembled WGS sequence"/>
</dbReference>
<feature type="domain" description="Histidine kinase" evidence="4">
    <location>
        <begin position="522"/>
        <end position="758"/>
    </location>
</feature>
<dbReference type="PANTHER" id="PTHR43065">
    <property type="entry name" value="SENSOR HISTIDINE KINASE"/>
    <property type="match status" value="1"/>
</dbReference>
<dbReference type="GO" id="GO:0000155">
    <property type="term" value="F:phosphorelay sensor kinase activity"/>
    <property type="evidence" value="ECO:0007669"/>
    <property type="project" value="InterPro"/>
</dbReference>
<dbReference type="InterPro" id="IPR011990">
    <property type="entry name" value="TPR-like_helical_dom_sf"/>
</dbReference>
<sequence length="762" mass="81966">MLPGTMDLFIDEARYQALLSKLGQGAASLDERVALCWHQRQREPAAAQQLARDLVAQPIALSAGDRARLALVRAEQALLAIQPDAARAALHEAREGFSLTADPEGLADCAWLQALQAVLEGRQPQALPFLDEIRERAGTDSLRGLAAGLWGDLLRTFADPAAGRARGAPGQEAIDALPLGAKAWAHELRGTLAAQRSDYGRAAAERLLACEFALASGQVQRAVVAIHNAADALNNLGAYEQSLHWMERALALVRERAWPQLMGYSLAQLGDTLRRLGRLDAAQEAVQEALALLSKAPTSRPFAIALKCEGDLALDRAEAAAALEAFEQLGQHPQALTQPDLAIFALRGQAQALSRLDRPEQALACALRALERATASGHAFRQIEALRALASLHTRHPALPCPPGSTAPNAALHHLLQAQALAQTLPGFEIPSELAEALADAWAAAGDMAQAYQLSRAANAARQRSQTELANQRVLAMQALHQTDKARAEAAEQARRADALMREMAQRVQQGKLQALGQLVAGVAHELNTPIGNSMMAASHWQARNEALSQAVQAQALRRSALDDYLLHARQSAELLARNLSRAAALVEQFKQIAVDSTTEARRRFSLRPLCEAALQTCQHEALQEQGLKLELELQIDAGLELDSDPVALQQLLAELCRNARLHAFVGRSEGRLRLQLEPRPGRAGFRLSLSDNGCGIAEADLGRIFEPFFSTRFGQGRSGLGLHVCHNLALARLGGSLSVQSTPGQGTCFVLELGDARSSMP</sequence>
<dbReference type="PRINTS" id="PR00344">
    <property type="entry name" value="BCTRLSENSOR"/>
</dbReference>
<evidence type="ECO:0000313" key="6">
    <source>
        <dbReference type="Proteomes" id="UP000235916"/>
    </source>
</evidence>
<dbReference type="EMBL" id="POSP01000001">
    <property type="protein sequence ID" value="PND40248.1"/>
    <property type="molecule type" value="Genomic_DNA"/>
</dbReference>
<evidence type="ECO:0000259" key="4">
    <source>
        <dbReference type="PROSITE" id="PS50109"/>
    </source>
</evidence>
<dbReference type="OrthoDB" id="224978at2"/>
<dbReference type="CDD" id="cd00075">
    <property type="entry name" value="HATPase"/>
    <property type="match status" value="1"/>
</dbReference>
<evidence type="ECO:0000313" key="5">
    <source>
        <dbReference type="EMBL" id="PND40248.1"/>
    </source>
</evidence>
<dbReference type="SMART" id="SM00387">
    <property type="entry name" value="HATPase_c"/>
    <property type="match status" value="1"/>
</dbReference>
<organism evidence="5 6">
    <name type="scientific">Kinneretia aquatilis</name>
    <dbReference type="NCBI Taxonomy" id="2070761"/>
    <lineage>
        <taxon>Bacteria</taxon>
        <taxon>Pseudomonadati</taxon>
        <taxon>Pseudomonadota</taxon>
        <taxon>Betaproteobacteria</taxon>
        <taxon>Burkholderiales</taxon>
        <taxon>Sphaerotilaceae</taxon>
        <taxon>Roseateles</taxon>
    </lineage>
</organism>
<keyword evidence="3" id="KW-0597">Phosphoprotein</keyword>
<dbReference type="EC" id="2.7.13.3" evidence="2"/>
<dbReference type="Gene3D" id="3.30.565.10">
    <property type="entry name" value="Histidine kinase-like ATPase, C-terminal domain"/>
    <property type="match status" value="1"/>
</dbReference>
<dbReference type="InterPro" id="IPR019734">
    <property type="entry name" value="TPR_rpt"/>
</dbReference>
<dbReference type="CDD" id="cd00082">
    <property type="entry name" value="HisKA"/>
    <property type="match status" value="1"/>
</dbReference>
<dbReference type="SMART" id="SM00028">
    <property type="entry name" value="TPR"/>
    <property type="match status" value="3"/>
</dbReference>
<dbReference type="SUPFAM" id="SSF55874">
    <property type="entry name" value="ATPase domain of HSP90 chaperone/DNA topoisomerase II/histidine kinase"/>
    <property type="match status" value="1"/>
</dbReference>
<name>A0A2N8L3H2_9BURK</name>
<dbReference type="PANTHER" id="PTHR43065:SF47">
    <property type="match status" value="1"/>
</dbReference>
<dbReference type="PROSITE" id="PS50109">
    <property type="entry name" value="HIS_KIN"/>
    <property type="match status" value="1"/>
</dbReference>
<accession>A0A2N8L3H2</accession>
<dbReference type="InterPro" id="IPR003661">
    <property type="entry name" value="HisK_dim/P_dom"/>
</dbReference>
<dbReference type="InterPro" id="IPR036890">
    <property type="entry name" value="HATPase_C_sf"/>
</dbReference>
<dbReference type="InterPro" id="IPR005467">
    <property type="entry name" value="His_kinase_dom"/>
</dbReference>
<keyword evidence="6" id="KW-1185">Reference proteome</keyword>
<evidence type="ECO:0000256" key="3">
    <source>
        <dbReference type="ARBA" id="ARBA00022553"/>
    </source>
</evidence>
<comment type="caution">
    <text evidence="5">The sequence shown here is derived from an EMBL/GenBank/DDBJ whole genome shotgun (WGS) entry which is preliminary data.</text>
</comment>
<dbReference type="InterPro" id="IPR036097">
    <property type="entry name" value="HisK_dim/P_sf"/>
</dbReference>